<dbReference type="Gene3D" id="3.30.1200.10">
    <property type="entry name" value="YggU-like"/>
    <property type="match status" value="1"/>
</dbReference>
<organism evidence="3 4">
    <name type="scientific">Candidatus Portnoybacteria bacterium CG06_land_8_20_14_3_00_39_12</name>
    <dbReference type="NCBI Taxonomy" id="1974809"/>
    <lineage>
        <taxon>Bacteria</taxon>
        <taxon>Candidatus Portnoyibacteriota</taxon>
    </lineage>
</organism>
<gene>
    <name evidence="3" type="ORF">COS76_02725</name>
</gene>
<dbReference type="InterPro" id="IPR036591">
    <property type="entry name" value="YggU-like_sf"/>
</dbReference>
<dbReference type="GO" id="GO:0005737">
    <property type="term" value="C:cytoplasm"/>
    <property type="evidence" value="ECO:0007669"/>
    <property type="project" value="TreeGrafter"/>
</dbReference>
<dbReference type="Pfam" id="PF02594">
    <property type="entry name" value="DUF167"/>
    <property type="match status" value="1"/>
</dbReference>
<comment type="caution">
    <text evidence="3">The sequence shown here is derived from an EMBL/GenBank/DDBJ whole genome shotgun (WGS) entry which is preliminary data.</text>
</comment>
<dbReference type="Proteomes" id="UP000228775">
    <property type="component" value="Unassembled WGS sequence"/>
</dbReference>
<dbReference type="EMBL" id="PEVY01000056">
    <property type="protein sequence ID" value="PIU75072.1"/>
    <property type="molecule type" value="Genomic_DNA"/>
</dbReference>
<proteinExistence type="inferred from homology"/>
<comment type="similarity">
    <text evidence="1 2">Belongs to the UPF0235 family.</text>
</comment>
<evidence type="ECO:0000313" key="3">
    <source>
        <dbReference type="EMBL" id="PIU75072.1"/>
    </source>
</evidence>
<evidence type="ECO:0000256" key="2">
    <source>
        <dbReference type="HAMAP-Rule" id="MF_00634"/>
    </source>
</evidence>
<dbReference type="PANTHER" id="PTHR13420:SF7">
    <property type="entry name" value="UPF0235 PROTEIN C15ORF40"/>
    <property type="match status" value="1"/>
</dbReference>
<dbReference type="SMART" id="SM01152">
    <property type="entry name" value="DUF167"/>
    <property type="match status" value="1"/>
</dbReference>
<evidence type="ECO:0000313" key="4">
    <source>
        <dbReference type="Proteomes" id="UP000228775"/>
    </source>
</evidence>
<reference evidence="4" key="1">
    <citation type="submission" date="2017-09" db="EMBL/GenBank/DDBJ databases">
        <title>Depth-based differentiation of microbial function through sediment-hosted aquifers and enrichment of novel symbionts in the deep terrestrial subsurface.</title>
        <authorList>
            <person name="Probst A.J."/>
            <person name="Ladd B."/>
            <person name="Jarett J.K."/>
            <person name="Geller-Mcgrath D.E."/>
            <person name="Sieber C.M.K."/>
            <person name="Emerson J.B."/>
            <person name="Anantharaman K."/>
            <person name="Thomas B.C."/>
            <person name="Malmstrom R."/>
            <person name="Stieglmeier M."/>
            <person name="Klingl A."/>
            <person name="Woyke T."/>
            <person name="Ryan C.M."/>
            <person name="Banfield J.F."/>
        </authorList>
    </citation>
    <scope>NUCLEOTIDE SEQUENCE [LARGE SCALE GENOMIC DNA]</scope>
</reference>
<dbReference type="NCBIfam" id="TIGR00251">
    <property type="entry name" value="DUF167 family protein"/>
    <property type="match status" value="1"/>
</dbReference>
<dbReference type="AlphaFoldDB" id="A0A2M7AWT0"/>
<evidence type="ECO:0000256" key="1">
    <source>
        <dbReference type="ARBA" id="ARBA00010364"/>
    </source>
</evidence>
<dbReference type="SUPFAM" id="SSF69786">
    <property type="entry name" value="YggU-like"/>
    <property type="match status" value="1"/>
</dbReference>
<dbReference type="PANTHER" id="PTHR13420">
    <property type="entry name" value="UPF0235 PROTEIN C15ORF40"/>
    <property type="match status" value="1"/>
</dbReference>
<name>A0A2M7AWT0_9BACT</name>
<sequence length="78" mass="8959">MLKNQKTYLQVKVLPKSSQQKVVKQSDGFFKIYLKSAPEKGKANKELIKVLSKYLAICQKQVKIIKGEHSRSKIIKII</sequence>
<dbReference type="InterPro" id="IPR003746">
    <property type="entry name" value="DUF167"/>
</dbReference>
<accession>A0A2M7AWT0</accession>
<protein>
    <recommendedName>
        <fullName evidence="2">UPF0235 protein COS76_02725</fullName>
    </recommendedName>
</protein>
<dbReference type="HAMAP" id="MF_00634">
    <property type="entry name" value="UPF0235"/>
    <property type="match status" value="1"/>
</dbReference>